<dbReference type="RefSeq" id="WP_011123417.1">
    <property type="nucleotide sequence ID" value="NC_005027.1"/>
</dbReference>
<evidence type="ECO:0008006" key="3">
    <source>
        <dbReference type="Google" id="ProtNLM"/>
    </source>
</evidence>
<dbReference type="EMBL" id="BX294153">
    <property type="protein sequence ID" value="CAD79297.1"/>
    <property type="molecule type" value="Genomic_DNA"/>
</dbReference>
<name>Q7UDW0_RHOBA</name>
<proteinExistence type="predicted"/>
<dbReference type="Proteomes" id="UP000001025">
    <property type="component" value="Chromosome"/>
</dbReference>
<dbReference type="GO" id="GO:0004803">
    <property type="term" value="F:transposase activity"/>
    <property type="evidence" value="ECO:0007669"/>
    <property type="project" value="InterPro"/>
</dbReference>
<dbReference type="PATRIC" id="fig|243090.15.peg.5685"/>
<dbReference type="AlphaFoldDB" id="Q7UDW0"/>
<keyword evidence="2" id="KW-1185">Reference proteome</keyword>
<dbReference type="GO" id="GO:0003677">
    <property type="term" value="F:DNA binding"/>
    <property type="evidence" value="ECO:0007669"/>
    <property type="project" value="InterPro"/>
</dbReference>
<organism evidence="1 2">
    <name type="scientific">Rhodopirellula baltica (strain DSM 10527 / NCIMB 13988 / SH1)</name>
    <dbReference type="NCBI Taxonomy" id="243090"/>
    <lineage>
        <taxon>Bacteria</taxon>
        <taxon>Pseudomonadati</taxon>
        <taxon>Planctomycetota</taxon>
        <taxon>Planctomycetia</taxon>
        <taxon>Pirellulales</taxon>
        <taxon>Pirellulaceae</taxon>
        <taxon>Rhodopirellula</taxon>
    </lineage>
</organism>
<dbReference type="EnsemblBacteria" id="CAD79297">
    <property type="protein sequence ID" value="CAD79297"/>
    <property type="gene ID" value="RB11751"/>
</dbReference>
<gene>
    <name evidence="1" type="ordered locus">RB11751</name>
</gene>
<dbReference type="OrthoDB" id="265394at2"/>
<dbReference type="SUPFAM" id="SSF143422">
    <property type="entry name" value="Transposase IS200-like"/>
    <property type="match status" value="1"/>
</dbReference>
<dbReference type="GO" id="GO:0006313">
    <property type="term" value="P:DNA transposition"/>
    <property type="evidence" value="ECO:0007669"/>
    <property type="project" value="InterPro"/>
</dbReference>
<dbReference type="STRING" id="243090.RB11751"/>
<dbReference type="KEGG" id="rba:RB11751"/>
<protein>
    <recommendedName>
        <fullName evidence="3">Transposase IS200-like domain-containing protein</fullName>
    </recommendedName>
</protein>
<evidence type="ECO:0000313" key="1">
    <source>
        <dbReference type="EMBL" id="CAD79297.1"/>
    </source>
</evidence>
<accession>Q7UDW0</accession>
<dbReference type="HOGENOM" id="CLU_1501059_0_0_0"/>
<dbReference type="InParanoid" id="Q7UDW0"/>
<evidence type="ECO:0000313" key="2">
    <source>
        <dbReference type="Proteomes" id="UP000001025"/>
    </source>
</evidence>
<reference evidence="1 2" key="1">
    <citation type="journal article" date="2003" name="Proc. Natl. Acad. Sci. U.S.A.">
        <title>Complete genome sequence of the marine planctomycete Pirellula sp. strain 1.</title>
        <authorList>
            <person name="Gloeckner F.O."/>
            <person name="Kube M."/>
            <person name="Bauer M."/>
            <person name="Teeling H."/>
            <person name="Lombardot T."/>
            <person name="Ludwig W."/>
            <person name="Gade D."/>
            <person name="Beck A."/>
            <person name="Borzym K."/>
            <person name="Heitmann K."/>
            <person name="Rabus R."/>
            <person name="Schlesner H."/>
            <person name="Amann R."/>
            <person name="Reinhardt R."/>
        </authorList>
    </citation>
    <scope>NUCLEOTIDE SEQUENCE [LARGE SCALE GENOMIC DNA]</scope>
    <source>
        <strain evidence="2">DSM 10527 / NCIMB 13988 / SH1</strain>
    </source>
</reference>
<dbReference type="Gene3D" id="3.30.70.1290">
    <property type="entry name" value="Transposase IS200-like"/>
    <property type="match status" value="1"/>
</dbReference>
<dbReference type="InterPro" id="IPR036515">
    <property type="entry name" value="Transposase_17_sf"/>
</dbReference>
<sequence length="167" mass="19778">MHWSLVIQDRKQGWCKPILLYKFRELLTHTAFRYAIACPVYCLMPDHIHMLWMGLFESSDQRLAMRHFRDRFNDVLERLQVELQGQAYDDVLKDEERKEESIEAVCDYIARNPERAGLVPIDGYADYKFTGCLVPGYPELTPFAADYWTRYWRIVSYLRSNGLQQGS</sequence>
<dbReference type="eggNOG" id="ENOG50330DB">
    <property type="taxonomic scope" value="Bacteria"/>
</dbReference>